<accession>A0A1V2I3R6</accession>
<reference evidence="3" key="1">
    <citation type="submission" date="2016-10" db="EMBL/GenBank/DDBJ databases">
        <title>Frankia sp. NRRL B-16386 Genome sequencing.</title>
        <authorList>
            <person name="Ghodhbane-Gtari F."/>
            <person name="Swanson E."/>
            <person name="Gueddou A."/>
            <person name="Hezbri K."/>
            <person name="Ktari K."/>
            <person name="Nouioui I."/>
            <person name="Morris K."/>
            <person name="Simpson S."/>
            <person name="Abebe-Akele F."/>
            <person name="Thomas K."/>
            <person name="Gtari M."/>
            <person name="Tisa L.S."/>
        </authorList>
    </citation>
    <scope>NUCLEOTIDE SEQUENCE [LARGE SCALE GENOMIC DNA]</scope>
    <source>
        <strain evidence="3">NRRL B-16386</strain>
    </source>
</reference>
<dbReference type="EMBL" id="MOMC01000062">
    <property type="protein sequence ID" value="ONH25215.1"/>
    <property type="molecule type" value="Genomic_DNA"/>
</dbReference>
<protein>
    <submittedName>
        <fullName evidence="2">Uncharacterized protein</fullName>
    </submittedName>
</protein>
<evidence type="ECO:0000313" key="3">
    <source>
        <dbReference type="Proteomes" id="UP000188929"/>
    </source>
</evidence>
<evidence type="ECO:0000256" key="1">
    <source>
        <dbReference type="SAM" id="Phobius"/>
    </source>
</evidence>
<keyword evidence="3" id="KW-1185">Reference proteome</keyword>
<keyword evidence="1" id="KW-0812">Transmembrane</keyword>
<evidence type="ECO:0000313" key="2">
    <source>
        <dbReference type="EMBL" id="ONH25215.1"/>
    </source>
</evidence>
<sequence length="60" mass="6481">MAAAWITDVVLAGVATVDLMITVVAWGVYRRRRAELDAAGAEAVGEFHAHLTVARRDDTD</sequence>
<name>A0A1V2I3R6_9ACTN</name>
<proteinExistence type="predicted"/>
<gene>
    <name evidence="2" type="ORF">BL253_28000</name>
</gene>
<dbReference type="Proteomes" id="UP000188929">
    <property type="component" value="Unassembled WGS sequence"/>
</dbReference>
<comment type="caution">
    <text evidence="2">The sequence shown here is derived from an EMBL/GenBank/DDBJ whole genome shotgun (WGS) entry which is preliminary data.</text>
</comment>
<feature type="transmembrane region" description="Helical" evidence="1">
    <location>
        <begin position="6"/>
        <end position="29"/>
    </location>
</feature>
<keyword evidence="1" id="KW-0472">Membrane</keyword>
<keyword evidence="1" id="KW-1133">Transmembrane helix</keyword>
<organism evidence="2 3">
    <name type="scientific">Pseudofrankia asymbiotica</name>
    <dbReference type="NCBI Taxonomy" id="1834516"/>
    <lineage>
        <taxon>Bacteria</taxon>
        <taxon>Bacillati</taxon>
        <taxon>Actinomycetota</taxon>
        <taxon>Actinomycetes</taxon>
        <taxon>Frankiales</taxon>
        <taxon>Frankiaceae</taxon>
        <taxon>Pseudofrankia</taxon>
    </lineage>
</organism>
<dbReference type="AlphaFoldDB" id="A0A1V2I3R6"/>